<evidence type="ECO:0000256" key="1">
    <source>
        <dbReference type="ARBA" id="ARBA00022801"/>
    </source>
</evidence>
<dbReference type="EMBL" id="JAUSUQ010000002">
    <property type="protein sequence ID" value="MDQ0338123.1"/>
    <property type="molecule type" value="Genomic_DNA"/>
</dbReference>
<accession>A0ABU0CNY1</accession>
<dbReference type="InterPro" id="IPR023214">
    <property type="entry name" value="HAD_sf"/>
</dbReference>
<dbReference type="PANTHER" id="PTHR43316:SF3">
    <property type="entry name" value="HALOACID DEHALOGENASE, TYPE II (AFU_ORTHOLOGUE AFUA_2G07750)-RELATED"/>
    <property type="match status" value="1"/>
</dbReference>
<dbReference type="NCBIfam" id="TIGR01549">
    <property type="entry name" value="HAD-SF-IA-v1"/>
    <property type="match status" value="1"/>
</dbReference>
<evidence type="ECO:0000313" key="2">
    <source>
        <dbReference type="EMBL" id="MDQ0338123.1"/>
    </source>
</evidence>
<reference evidence="2 3" key="1">
    <citation type="submission" date="2023-07" db="EMBL/GenBank/DDBJ databases">
        <title>Genomic Encyclopedia of Type Strains, Phase IV (KMG-IV): sequencing the most valuable type-strain genomes for metagenomic binning, comparative biology and taxonomic classification.</title>
        <authorList>
            <person name="Goeker M."/>
        </authorList>
    </citation>
    <scope>NUCLEOTIDE SEQUENCE [LARGE SCALE GENOMIC DNA]</scope>
    <source>
        <strain evidence="2 3">DSM 17740</strain>
    </source>
</reference>
<dbReference type="PRINTS" id="PR00413">
    <property type="entry name" value="HADHALOGNASE"/>
</dbReference>
<dbReference type="Gene3D" id="3.40.50.1000">
    <property type="entry name" value="HAD superfamily/HAD-like"/>
    <property type="match status" value="1"/>
</dbReference>
<dbReference type="RefSeq" id="WP_307335959.1">
    <property type="nucleotide sequence ID" value="NZ_JAUSUQ010000002.1"/>
</dbReference>
<dbReference type="SFLD" id="SFLDS00003">
    <property type="entry name" value="Haloacid_Dehalogenase"/>
    <property type="match status" value="1"/>
</dbReference>
<sequence>MSKVILFDLDGTLLPMDTEQFVNNYLKLLAEKVSPHLEPQTFIKALWAATEAMITNLDPDKTNEQVFTTTFLKMTQLQKEKIWPIFDEFYDQIFPTLSHLCQPTPLAKMVVEEALEQGYRVAVATNPVFPRQAIEHRLTWAGVEHVPFELITVYEESRFTKPHRQYYEWICEALQVQPEQCVMVGNDMQEDMSASQLGMKTFLVEGHVIDRGQPQYSVHDRGTLTDLYHKLKKREGIFSS</sequence>
<proteinExistence type="predicted"/>
<dbReference type="Proteomes" id="UP001232445">
    <property type="component" value="Unassembled WGS sequence"/>
</dbReference>
<dbReference type="SFLD" id="SFLDG01129">
    <property type="entry name" value="C1.5:_HAD__Beta-PGM__Phosphata"/>
    <property type="match status" value="1"/>
</dbReference>
<gene>
    <name evidence="2" type="ORF">J2S00_000906</name>
</gene>
<keyword evidence="3" id="KW-1185">Reference proteome</keyword>
<dbReference type="PANTHER" id="PTHR43316">
    <property type="entry name" value="HYDROLASE, HALOACID DELAHOGENASE-RELATED"/>
    <property type="match status" value="1"/>
</dbReference>
<protein>
    <submittedName>
        <fullName evidence="2">HAD superfamily hydrolase (TIGR01549 family)</fullName>
    </submittedName>
</protein>
<dbReference type="InterPro" id="IPR041492">
    <property type="entry name" value="HAD_2"/>
</dbReference>
<dbReference type="Pfam" id="PF13419">
    <property type="entry name" value="HAD_2"/>
    <property type="match status" value="1"/>
</dbReference>
<name>A0ABU0CNY1_9BACI</name>
<keyword evidence="1 2" id="KW-0378">Hydrolase</keyword>
<dbReference type="SUPFAM" id="SSF56784">
    <property type="entry name" value="HAD-like"/>
    <property type="match status" value="1"/>
</dbReference>
<dbReference type="InterPro" id="IPR051540">
    <property type="entry name" value="S-2-haloacid_dehalogenase"/>
</dbReference>
<dbReference type="InterPro" id="IPR036412">
    <property type="entry name" value="HAD-like_sf"/>
</dbReference>
<dbReference type="InterPro" id="IPR006439">
    <property type="entry name" value="HAD-SF_hydro_IA"/>
</dbReference>
<organism evidence="2 3">
    <name type="scientific">Caldalkalibacillus uzonensis</name>
    <dbReference type="NCBI Taxonomy" id="353224"/>
    <lineage>
        <taxon>Bacteria</taxon>
        <taxon>Bacillati</taxon>
        <taxon>Bacillota</taxon>
        <taxon>Bacilli</taxon>
        <taxon>Bacillales</taxon>
        <taxon>Bacillaceae</taxon>
        <taxon>Caldalkalibacillus</taxon>
    </lineage>
</organism>
<evidence type="ECO:0000313" key="3">
    <source>
        <dbReference type="Proteomes" id="UP001232445"/>
    </source>
</evidence>
<comment type="caution">
    <text evidence="2">The sequence shown here is derived from an EMBL/GenBank/DDBJ whole genome shotgun (WGS) entry which is preliminary data.</text>
</comment>
<dbReference type="GO" id="GO:0016787">
    <property type="term" value="F:hydrolase activity"/>
    <property type="evidence" value="ECO:0007669"/>
    <property type="project" value="UniProtKB-KW"/>
</dbReference>